<keyword evidence="4" id="KW-0521">NADP</keyword>
<organism evidence="7 8">
    <name type="scientific">Alternaria atra</name>
    <dbReference type="NCBI Taxonomy" id="119953"/>
    <lineage>
        <taxon>Eukaryota</taxon>
        <taxon>Fungi</taxon>
        <taxon>Dikarya</taxon>
        <taxon>Ascomycota</taxon>
        <taxon>Pezizomycotina</taxon>
        <taxon>Dothideomycetes</taxon>
        <taxon>Pleosporomycetidae</taxon>
        <taxon>Pleosporales</taxon>
        <taxon>Pleosporineae</taxon>
        <taxon>Pleosporaceae</taxon>
        <taxon>Alternaria</taxon>
        <taxon>Alternaria sect. Ulocladioides</taxon>
    </lineage>
</organism>
<evidence type="ECO:0000259" key="6">
    <source>
        <dbReference type="SMART" id="SM00829"/>
    </source>
</evidence>
<accession>A0A8J2I8G6</accession>
<keyword evidence="8" id="KW-1185">Reference proteome</keyword>
<dbReference type="SMART" id="SM00829">
    <property type="entry name" value="PKS_ER"/>
    <property type="match status" value="1"/>
</dbReference>
<feature type="domain" description="Enoyl reductase (ER)" evidence="6">
    <location>
        <begin position="22"/>
        <end position="348"/>
    </location>
</feature>
<name>A0A8J2I8G6_9PLEO</name>
<evidence type="ECO:0000256" key="2">
    <source>
        <dbReference type="ARBA" id="ARBA00011245"/>
    </source>
</evidence>
<dbReference type="InterPro" id="IPR013149">
    <property type="entry name" value="ADH-like_C"/>
</dbReference>
<dbReference type="SUPFAM" id="SSF51735">
    <property type="entry name" value="NAD(P)-binding Rossmann-fold domains"/>
    <property type="match status" value="1"/>
</dbReference>
<dbReference type="Pfam" id="PF08240">
    <property type="entry name" value="ADH_N"/>
    <property type="match status" value="1"/>
</dbReference>
<dbReference type="Gene3D" id="3.90.180.10">
    <property type="entry name" value="Medium-chain alcohol dehydrogenases, catalytic domain"/>
    <property type="match status" value="1"/>
</dbReference>
<dbReference type="Proteomes" id="UP000676310">
    <property type="component" value="Unassembled WGS sequence"/>
</dbReference>
<dbReference type="PANTHER" id="PTHR45348:SF1">
    <property type="entry name" value="TRANS-ENOYL REDUCTASE STHE"/>
    <property type="match status" value="1"/>
</dbReference>
<dbReference type="OrthoDB" id="48317at2759"/>
<dbReference type="GO" id="GO:0016651">
    <property type="term" value="F:oxidoreductase activity, acting on NAD(P)H"/>
    <property type="evidence" value="ECO:0007669"/>
    <property type="project" value="InterPro"/>
</dbReference>
<dbReference type="InterPro" id="IPR036291">
    <property type="entry name" value="NAD(P)-bd_dom_sf"/>
</dbReference>
<comment type="similarity">
    <text evidence="1">Belongs to the zinc-containing alcohol dehydrogenase family.</text>
</comment>
<dbReference type="Pfam" id="PF00107">
    <property type="entry name" value="ADH_zinc_N"/>
    <property type="match status" value="1"/>
</dbReference>
<keyword evidence="3" id="KW-0547">Nucleotide-binding</keyword>
<evidence type="ECO:0000313" key="7">
    <source>
        <dbReference type="EMBL" id="CAG5181722.1"/>
    </source>
</evidence>
<dbReference type="Gene3D" id="3.40.50.720">
    <property type="entry name" value="NAD(P)-binding Rossmann-like Domain"/>
    <property type="match status" value="1"/>
</dbReference>
<evidence type="ECO:0000256" key="4">
    <source>
        <dbReference type="ARBA" id="ARBA00022857"/>
    </source>
</evidence>
<evidence type="ECO:0000256" key="5">
    <source>
        <dbReference type="ARBA" id="ARBA00023002"/>
    </source>
</evidence>
<dbReference type="InterPro" id="IPR011032">
    <property type="entry name" value="GroES-like_sf"/>
</dbReference>
<dbReference type="CDD" id="cd08249">
    <property type="entry name" value="enoyl_reductase_like"/>
    <property type="match status" value="1"/>
</dbReference>
<dbReference type="RefSeq" id="XP_043173373.1">
    <property type="nucleotide sequence ID" value="XM_043317438.1"/>
</dbReference>
<dbReference type="InterPro" id="IPR020843">
    <property type="entry name" value="ER"/>
</dbReference>
<dbReference type="PANTHER" id="PTHR45348">
    <property type="entry name" value="HYPOTHETICAL OXIDOREDUCTASE (EUROFUNG)"/>
    <property type="match status" value="1"/>
</dbReference>
<dbReference type="InterPro" id="IPR013154">
    <property type="entry name" value="ADH-like_N"/>
</dbReference>
<dbReference type="EMBL" id="CAJRGZ010000027">
    <property type="protein sequence ID" value="CAG5181722.1"/>
    <property type="molecule type" value="Genomic_DNA"/>
</dbReference>
<evidence type="ECO:0000256" key="3">
    <source>
        <dbReference type="ARBA" id="ARBA00022741"/>
    </source>
</evidence>
<comment type="caution">
    <text evidence="7">The sequence shown here is derived from an EMBL/GenBank/DDBJ whole genome shotgun (WGS) entry which is preliminary data.</text>
</comment>
<sequence>MVASAFQTAVIQQTSKDAPATSRLPLTVTTKKPIPHLPSPHHVLVRVHAVGLNPTDWKMITHFFMEGNTPGCDFAGVVDSVGAEAAESFPPGTRVCGADFPYRPNNKLLKLPGKWSDVNGAALGAIGWGTVCMALSDDGALALKGTPKSPDDSGAPVLVYGGATATGLMAIQMLKLSGYTPIAVCSESSAPLCIKYGAIGTASYTDSDCVRKIKELSKGIQIKHALDCITDADSAAACFASLSRVGGRYACLENCPEQWRTRRAVKVKVVMGFEMQGNDVDLGHPTYARKASKKLFDIGVSWTKEMQGLLDQDKIQTQPVHEVKGGFEGILEALEMLRRGDSKGKKLVVNIADT</sequence>
<comment type="subunit">
    <text evidence="2">Monomer.</text>
</comment>
<evidence type="ECO:0000313" key="8">
    <source>
        <dbReference type="Proteomes" id="UP000676310"/>
    </source>
</evidence>
<evidence type="ECO:0000256" key="1">
    <source>
        <dbReference type="ARBA" id="ARBA00008072"/>
    </source>
</evidence>
<dbReference type="GO" id="GO:0000166">
    <property type="term" value="F:nucleotide binding"/>
    <property type="evidence" value="ECO:0007669"/>
    <property type="project" value="UniProtKB-KW"/>
</dbReference>
<dbReference type="InterPro" id="IPR047122">
    <property type="entry name" value="Trans-enoyl_RdTase-like"/>
</dbReference>
<dbReference type="SUPFAM" id="SSF50129">
    <property type="entry name" value="GroES-like"/>
    <property type="match status" value="1"/>
</dbReference>
<keyword evidence="5" id="KW-0560">Oxidoreductase</keyword>
<protein>
    <recommendedName>
        <fullName evidence="6">Enoyl reductase (ER) domain-containing protein</fullName>
    </recommendedName>
</protein>
<dbReference type="AlphaFoldDB" id="A0A8J2I8G6"/>
<dbReference type="GeneID" id="67022064"/>
<gene>
    <name evidence="7" type="ORF">ALTATR162_LOCUS9802</name>
</gene>
<reference evidence="7" key="1">
    <citation type="submission" date="2021-05" db="EMBL/GenBank/DDBJ databases">
        <authorList>
            <person name="Stam R."/>
        </authorList>
    </citation>
    <scope>NUCLEOTIDE SEQUENCE</scope>
    <source>
        <strain evidence="7">CS162</strain>
    </source>
</reference>
<proteinExistence type="inferred from homology"/>